<gene>
    <name evidence="2" type="ORF">CVU76_01150</name>
</gene>
<name>A0A2N2F372_9BACT</name>
<comment type="caution">
    <text evidence="2">The sequence shown here is derived from an EMBL/GenBank/DDBJ whole genome shotgun (WGS) entry which is preliminary data.</text>
</comment>
<reference evidence="2 3" key="1">
    <citation type="journal article" date="2017" name="ISME J.">
        <title>Potential for microbial H2 and metal transformations associated with novel bacteria and archaea in deep terrestrial subsurface sediments.</title>
        <authorList>
            <person name="Hernsdorf A.W."/>
            <person name="Amano Y."/>
            <person name="Miyakawa K."/>
            <person name="Ise K."/>
            <person name="Suzuki Y."/>
            <person name="Anantharaman K."/>
            <person name="Probst A."/>
            <person name="Burstein D."/>
            <person name="Thomas B.C."/>
            <person name="Banfield J.F."/>
        </authorList>
    </citation>
    <scope>NUCLEOTIDE SEQUENCE [LARGE SCALE GENOMIC DNA]</scope>
    <source>
        <strain evidence="2">HGW-Dojkabacteria-1</strain>
    </source>
</reference>
<dbReference type="AlphaFoldDB" id="A0A2N2F372"/>
<dbReference type="EMBL" id="PHAO01000001">
    <property type="protein sequence ID" value="PKN02629.1"/>
    <property type="molecule type" value="Genomic_DNA"/>
</dbReference>
<proteinExistence type="predicted"/>
<dbReference type="Proteomes" id="UP000233417">
    <property type="component" value="Unassembled WGS sequence"/>
</dbReference>
<organism evidence="2 3">
    <name type="scientific">Candidatus Dojkabacteria bacterium HGW-Dojkabacteria-1</name>
    <dbReference type="NCBI Taxonomy" id="2013761"/>
    <lineage>
        <taxon>Bacteria</taxon>
        <taxon>Candidatus Dojkabacteria</taxon>
    </lineage>
</organism>
<feature type="domain" description="6-hydroxymethylpterin diphosphokinase MptE-like" evidence="1">
    <location>
        <begin position="16"/>
        <end position="166"/>
    </location>
</feature>
<dbReference type="InterPro" id="IPR002826">
    <property type="entry name" value="MptE-like"/>
</dbReference>
<dbReference type="Pfam" id="PF01973">
    <property type="entry name" value="MptE-like"/>
    <property type="match status" value="1"/>
</dbReference>
<sequence>MKKFLNSRLLSSNLLLKREEKKKKPLFILGSGPSLSSCDVTKLKKCYTMSFNRSYIAFDDWGFEPTYFVGLDHVVNNDNKEEYKNLIDNSSIKRFFFSADEMSRKYLKSKKTSIIKIKEDTPKEPDLNFLGKLAVSNSGLFGLQVAIGLLGFKKIYLLGCDANYEEKVQGTELVNGQLVSNSDNDPNHFRKDYYGKGTTYNKPGALTWHLPAWRWFYDKYVKSNKNGLKVYNCSKTGKLQFFDFKDFDEIINEISDYEVK</sequence>
<evidence type="ECO:0000313" key="2">
    <source>
        <dbReference type="EMBL" id="PKN02629.1"/>
    </source>
</evidence>
<accession>A0A2N2F372</accession>
<evidence type="ECO:0000313" key="3">
    <source>
        <dbReference type="Proteomes" id="UP000233417"/>
    </source>
</evidence>
<protein>
    <recommendedName>
        <fullName evidence="1">6-hydroxymethylpterin diphosphokinase MptE-like domain-containing protein</fullName>
    </recommendedName>
</protein>
<dbReference type="Gene3D" id="3.90.1480.10">
    <property type="entry name" value="Alpha-2,3-sialyltransferase"/>
    <property type="match status" value="1"/>
</dbReference>
<evidence type="ECO:0000259" key="1">
    <source>
        <dbReference type="Pfam" id="PF01973"/>
    </source>
</evidence>